<reference evidence="1 2" key="1">
    <citation type="submission" date="2024-01" db="EMBL/GenBank/DDBJ databases">
        <title>Draft genome sequences of three bacterial strains isolated from Acacia saligna represent a potential new species within the genus Rhizobium.</title>
        <authorList>
            <person name="Tambong J.T."/>
            <person name="Mnasri B."/>
        </authorList>
    </citation>
    <scope>NUCLEOTIDE SEQUENCE [LARGE SCALE GENOMIC DNA]</scope>
    <source>
        <strain evidence="1 2">1AS12I</strain>
    </source>
</reference>
<dbReference type="SUPFAM" id="SSF48452">
    <property type="entry name" value="TPR-like"/>
    <property type="match status" value="1"/>
</dbReference>
<comment type="caution">
    <text evidence="1">The sequence shown here is derived from an EMBL/GenBank/DDBJ whole genome shotgun (WGS) entry which is preliminary data.</text>
</comment>
<dbReference type="EMBL" id="JBAMYC010000006">
    <property type="protein sequence ID" value="MEI1248799.1"/>
    <property type="molecule type" value="Genomic_DNA"/>
</dbReference>
<proteinExistence type="predicted"/>
<evidence type="ECO:0008006" key="3">
    <source>
        <dbReference type="Google" id="ProtNLM"/>
    </source>
</evidence>
<dbReference type="Gene3D" id="1.25.40.10">
    <property type="entry name" value="Tetratricopeptide repeat domain"/>
    <property type="match status" value="1"/>
</dbReference>
<evidence type="ECO:0000313" key="1">
    <source>
        <dbReference type="EMBL" id="MEI1248799.1"/>
    </source>
</evidence>
<keyword evidence="2" id="KW-1185">Reference proteome</keyword>
<dbReference type="InterPro" id="IPR011990">
    <property type="entry name" value="TPR-like_helical_dom_sf"/>
</dbReference>
<accession>A0ABU8CLD7</accession>
<dbReference type="Proteomes" id="UP001531129">
    <property type="component" value="Unassembled WGS sequence"/>
</dbReference>
<protein>
    <recommendedName>
        <fullName evidence="3">Tetratricopeptide repeat protein</fullName>
    </recommendedName>
</protein>
<sequence length="339" mass="38055">MDGLVTFEIAGDEGIFRHGYAYGAIVDELDAALDRRERGNLSQAKYLAALRAIVERHPHFIDGHAHLGYALLEQGKPTAALEACLRGLQLGEDAIPGGFAGTIEWGFLENRPFLRAAHGAMLCHLHLGQRKEALTLMEKMLSWNPNDNQGIRFLIGSEYLRAGQTAKASRIFKKEADHYPPYHYEMGLLHFQASDLIAAATSLRRGLVANGYVAEILSGNPDPMPLAIWHQSNLAEPEVARDYAAQCADLWRKTEGATLFLRWLHMHPKVMAERAAVFECMEALLWEHDVDRRGMLLDRQDAAVADIDDRLSAEIVVERADRHGRSVSPWLYPQTRPRF</sequence>
<gene>
    <name evidence="1" type="ORF">V8Q02_12340</name>
</gene>
<name>A0ABU8CLD7_9HYPH</name>
<evidence type="ECO:0000313" key="2">
    <source>
        <dbReference type="Proteomes" id="UP001531129"/>
    </source>
</evidence>
<organism evidence="1 2">
    <name type="scientific">Rhizobium aouanii</name>
    <dbReference type="NCBI Taxonomy" id="3118145"/>
    <lineage>
        <taxon>Bacteria</taxon>
        <taxon>Pseudomonadati</taxon>
        <taxon>Pseudomonadota</taxon>
        <taxon>Alphaproteobacteria</taxon>
        <taxon>Hyphomicrobiales</taxon>
        <taxon>Rhizobiaceae</taxon>
        <taxon>Rhizobium/Agrobacterium group</taxon>
        <taxon>Rhizobium</taxon>
    </lineage>
</organism>
<dbReference type="RefSeq" id="WP_335912931.1">
    <property type="nucleotide sequence ID" value="NZ_JBAMYB010000006.1"/>
</dbReference>